<evidence type="ECO:0000313" key="5">
    <source>
        <dbReference type="EMBL" id="CZS89729.1"/>
    </source>
</evidence>
<evidence type="ECO:0000313" key="6">
    <source>
        <dbReference type="Proteomes" id="UP000178912"/>
    </source>
</evidence>
<comment type="similarity">
    <text evidence="1">Belongs to the COQ10 family.</text>
</comment>
<evidence type="ECO:0000256" key="2">
    <source>
        <dbReference type="ARBA" id="ARBA00011814"/>
    </source>
</evidence>
<dbReference type="InterPro" id="IPR023393">
    <property type="entry name" value="START-like_dom_sf"/>
</dbReference>
<name>A0A1E1JVA1_9HELO</name>
<organism evidence="5 6">
    <name type="scientific">Rhynchosporium agropyri</name>
    <dbReference type="NCBI Taxonomy" id="914238"/>
    <lineage>
        <taxon>Eukaryota</taxon>
        <taxon>Fungi</taxon>
        <taxon>Dikarya</taxon>
        <taxon>Ascomycota</taxon>
        <taxon>Pezizomycotina</taxon>
        <taxon>Leotiomycetes</taxon>
        <taxon>Helotiales</taxon>
        <taxon>Ploettnerulaceae</taxon>
        <taxon>Rhynchosporium</taxon>
    </lineage>
</organism>
<dbReference type="AlphaFoldDB" id="A0A1E1JVA1"/>
<dbReference type="Pfam" id="PF03364">
    <property type="entry name" value="Polyketide_cyc"/>
    <property type="match status" value="1"/>
</dbReference>
<reference evidence="6" key="1">
    <citation type="submission" date="2016-03" db="EMBL/GenBank/DDBJ databases">
        <authorList>
            <person name="Guldener U."/>
        </authorList>
    </citation>
    <scope>NUCLEOTIDE SEQUENCE [LARGE SCALE GENOMIC DNA]</scope>
    <source>
        <strain evidence="6">04CH-RAC-A.6.1</strain>
    </source>
</reference>
<accession>A0A1E1JVA1</accession>
<dbReference type="Gene3D" id="3.30.530.20">
    <property type="match status" value="1"/>
</dbReference>
<dbReference type="OrthoDB" id="292693at2759"/>
<gene>
    <name evidence="5" type="ORF">RAG0_01010</name>
</gene>
<dbReference type="PANTHER" id="PTHR12901">
    <property type="entry name" value="SPERM PROTEIN HOMOLOG"/>
    <property type="match status" value="1"/>
</dbReference>
<feature type="domain" description="Coenzyme Q-binding protein COQ10 START" evidence="4">
    <location>
        <begin position="44"/>
        <end position="216"/>
    </location>
</feature>
<evidence type="ECO:0000256" key="1">
    <source>
        <dbReference type="ARBA" id="ARBA00006885"/>
    </source>
</evidence>
<proteinExistence type="inferred from homology"/>
<dbReference type="EMBL" id="FJUX01000003">
    <property type="protein sequence ID" value="CZS89729.1"/>
    <property type="molecule type" value="Genomic_DNA"/>
</dbReference>
<dbReference type="InterPro" id="IPR044996">
    <property type="entry name" value="COQ10-like"/>
</dbReference>
<dbReference type="Proteomes" id="UP000178912">
    <property type="component" value="Unassembled WGS sequence"/>
</dbReference>
<comment type="subunit">
    <text evidence="2">Interacts with coenzyme Q.</text>
</comment>
<dbReference type="CDD" id="cd07813">
    <property type="entry name" value="COQ10p_like"/>
    <property type="match status" value="1"/>
</dbReference>
<comment type="function">
    <text evidence="3">Required for the function of coenzyme Q in the respiratory chain. May serve as a chaperone or may be involved in the transport of Q6 from its site of synthesis to the catalytic sites of the respiratory complexes.</text>
</comment>
<keyword evidence="6" id="KW-1185">Reference proteome</keyword>
<dbReference type="SUPFAM" id="SSF55961">
    <property type="entry name" value="Bet v1-like"/>
    <property type="match status" value="1"/>
</dbReference>
<dbReference type="InterPro" id="IPR005031">
    <property type="entry name" value="COQ10_START"/>
</dbReference>
<dbReference type="PANTHER" id="PTHR12901:SF10">
    <property type="entry name" value="COENZYME Q-BINDING PROTEIN COQ10, MITOCHONDRIAL"/>
    <property type="match status" value="1"/>
</dbReference>
<evidence type="ECO:0000259" key="4">
    <source>
        <dbReference type="Pfam" id="PF03364"/>
    </source>
</evidence>
<evidence type="ECO:0000256" key="3">
    <source>
        <dbReference type="ARBA" id="ARBA00024947"/>
    </source>
</evidence>
<dbReference type="GO" id="GO:0045333">
    <property type="term" value="P:cellular respiration"/>
    <property type="evidence" value="ECO:0007669"/>
    <property type="project" value="InterPro"/>
</dbReference>
<protein>
    <recommendedName>
        <fullName evidence="4">Coenzyme Q-binding protein COQ10 START domain-containing protein</fullName>
    </recommendedName>
</protein>
<dbReference type="GO" id="GO:0005739">
    <property type="term" value="C:mitochondrion"/>
    <property type="evidence" value="ECO:0007669"/>
    <property type="project" value="TreeGrafter"/>
</dbReference>
<sequence>MSKTLLQTFRPASALHSFRPISQRSFLTIPGTETTKLTATRILPYKSTSLYTVIADIDSYSDFLPYCQESKVTKWSQPDKDGKRWPSEADLKVGWGGYEETFTSRLFCDPGATVEALGGEAQTSLTKADIGHHSETLDSPAVANNIFKSLSTVWTVRPFHYKPPSGRPQTDKAVLPAREQTEVHLAIEFTFANPIYAALSKAVAPKVASIMIEAFEVRARKILDGPGAGVKEKTNLDHVFSAGKKIGA</sequence>
<dbReference type="GO" id="GO:0048039">
    <property type="term" value="F:ubiquinone binding"/>
    <property type="evidence" value="ECO:0007669"/>
    <property type="project" value="InterPro"/>
</dbReference>